<accession>A0A6J1MTH2</accession>
<feature type="chain" id="PRO_5026707452" evidence="2">
    <location>
        <begin position="21"/>
        <end position="346"/>
    </location>
</feature>
<dbReference type="AlphaFoldDB" id="A0A6J1MTH2"/>
<feature type="compositionally biased region" description="Low complexity" evidence="1">
    <location>
        <begin position="271"/>
        <end position="280"/>
    </location>
</feature>
<dbReference type="OrthoDB" id="7474469at2759"/>
<evidence type="ECO:0000313" key="4">
    <source>
        <dbReference type="RefSeq" id="XP_023933786.1"/>
    </source>
</evidence>
<organism evidence="3 4">
    <name type="scientific">Bicyclus anynana</name>
    <name type="common">Squinting bush brown butterfly</name>
    <dbReference type="NCBI Taxonomy" id="110368"/>
    <lineage>
        <taxon>Eukaryota</taxon>
        <taxon>Metazoa</taxon>
        <taxon>Ecdysozoa</taxon>
        <taxon>Arthropoda</taxon>
        <taxon>Hexapoda</taxon>
        <taxon>Insecta</taxon>
        <taxon>Pterygota</taxon>
        <taxon>Neoptera</taxon>
        <taxon>Endopterygota</taxon>
        <taxon>Lepidoptera</taxon>
        <taxon>Glossata</taxon>
        <taxon>Ditrysia</taxon>
        <taxon>Papilionoidea</taxon>
        <taxon>Nymphalidae</taxon>
        <taxon>Satyrinae</taxon>
        <taxon>Satyrini</taxon>
        <taxon>Mycalesina</taxon>
        <taxon>Bicyclus</taxon>
    </lineage>
</organism>
<name>A0A6J1MTH2_BICAN</name>
<dbReference type="Proteomes" id="UP001652582">
    <property type="component" value="Chromosome 12"/>
</dbReference>
<reference evidence="4" key="1">
    <citation type="submission" date="2025-08" db="UniProtKB">
        <authorList>
            <consortium name="RefSeq"/>
        </authorList>
    </citation>
    <scope>IDENTIFICATION</scope>
</reference>
<evidence type="ECO:0000256" key="2">
    <source>
        <dbReference type="SAM" id="SignalP"/>
    </source>
</evidence>
<evidence type="ECO:0000313" key="3">
    <source>
        <dbReference type="Proteomes" id="UP001652582"/>
    </source>
</evidence>
<proteinExistence type="predicted"/>
<keyword evidence="2" id="KW-0732">Signal</keyword>
<dbReference type="RefSeq" id="XP_023933786.1">
    <property type="nucleotide sequence ID" value="XM_024078018.2"/>
</dbReference>
<sequence>MANALLLLFGIIVYQGCSKAAPSENIHSIITGLEEDVTLNSESIIEQHQDNGASQNQRQKRFYDYLGLDYPSIYDFPTLPYSSQPHYTKRDGSQNTGIYGSDDALNLIFRRLQDVLKDVRYQRRPAHTPYPAYIPLVYIPQFNCGCNNQGTAPPVNDRNQPATSETPPSEATTSGTTNVTLDNRGSFNDKRQNWGIVTTKPDLSNSANQGDGSRPINFDPIPPEEPMDVEAPPVDHGTIQAGAEPGETRRQGSSRPQVPVTTPAPNYLPNRPTVRSESPVSSSERFKPVLCDGAILICCSMNPITSKCFESYGCEDPKIYGNAPCDPKVQLLVTNKFRDYQLRRAG</sequence>
<dbReference type="KEGG" id="bany:112042846"/>
<feature type="region of interest" description="Disordered" evidence="1">
    <location>
        <begin position="150"/>
        <end position="228"/>
    </location>
</feature>
<protein>
    <submittedName>
        <fullName evidence="4">Uncharacterized protein LOC112042846</fullName>
    </submittedName>
</protein>
<feature type="compositionally biased region" description="Polar residues" evidence="1">
    <location>
        <begin position="251"/>
        <end position="264"/>
    </location>
</feature>
<gene>
    <name evidence="4" type="primary">LOC112042846</name>
</gene>
<feature type="region of interest" description="Disordered" evidence="1">
    <location>
        <begin position="240"/>
        <end position="280"/>
    </location>
</feature>
<evidence type="ECO:0000256" key="1">
    <source>
        <dbReference type="SAM" id="MobiDB-lite"/>
    </source>
</evidence>
<feature type="signal peptide" evidence="2">
    <location>
        <begin position="1"/>
        <end position="20"/>
    </location>
</feature>
<dbReference type="GeneID" id="112042846"/>
<feature type="compositionally biased region" description="Polar residues" evidence="1">
    <location>
        <begin position="201"/>
        <end position="211"/>
    </location>
</feature>
<feature type="compositionally biased region" description="Low complexity" evidence="1">
    <location>
        <begin position="161"/>
        <end position="177"/>
    </location>
</feature>
<keyword evidence="3" id="KW-1185">Reference proteome</keyword>